<keyword evidence="1" id="KW-1133">Transmembrane helix</keyword>
<feature type="transmembrane region" description="Helical" evidence="1">
    <location>
        <begin position="20"/>
        <end position="37"/>
    </location>
</feature>
<dbReference type="RefSeq" id="WP_214358753.1">
    <property type="nucleotide sequence ID" value="NZ_JAFEJS010000010.1"/>
</dbReference>
<proteinExistence type="predicted"/>
<evidence type="ECO:0000256" key="1">
    <source>
        <dbReference type="SAM" id="Phobius"/>
    </source>
</evidence>
<keyword evidence="3" id="KW-1185">Reference proteome</keyword>
<keyword evidence="1" id="KW-0472">Membrane</keyword>
<evidence type="ECO:0000313" key="2">
    <source>
        <dbReference type="EMBL" id="MBT1173502.1"/>
    </source>
</evidence>
<dbReference type="PANTHER" id="PTHR34980:SF2">
    <property type="entry name" value="INNER MEMBRANE PROTEIN YHAH-RELATED"/>
    <property type="match status" value="1"/>
</dbReference>
<dbReference type="PANTHER" id="PTHR34980">
    <property type="entry name" value="INNER MEMBRANE PROTEIN-RELATED-RELATED"/>
    <property type="match status" value="1"/>
</dbReference>
<dbReference type="Proteomes" id="UP000773064">
    <property type="component" value="Unassembled WGS sequence"/>
</dbReference>
<name>A0ABS5URG2_9BIFI</name>
<comment type="caution">
    <text evidence="2">The sequence shown here is derived from an EMBL/GenBank/DDBJ whole genome shotgun (WGS) entry which is preliminary data.</text>
</comment>
<feature type="transmembrane region" description="Helical" evidence="1">
    <location>
        <begin position="95"/>
        <end position="116"/>
    </location>
</feature>
<gene>
    <name evidence="2" type="ORF">JS528_09145</name>
</gene>
<reference evidence="2 3" key="1">
    <citation type="journal article" date="2021" name="Environ. Microbiol.">
        <title>Genetic insights into the dark matter of the mammalian gut microbiota through targeted genome reconstruction.</title>
        <authorList>
            <person name="Lugli G.A."/>
            <person name="Alessandri G."/>
            <person name="Milani C."/>
            <person name="Viappiani A."/>
            <person name="Fontana F."/>
            <person name="Tarracchini C."/>
            <person name="Mancabelli L."/>
            <person name="Argentini C."/>
            <person name="Ruiz L."/>
            <person name="Margolles A."/>
            <person name="van Sinderen D."/>
            <person name="Turroni F."/>
            <person name="Ventura M."/>
        </authorList>
    </citation>
    <scope>NUCLEOTIDE SEQUENCE [LARGE SCALE GENOMIC DNA]</scope>
    <source>
        <strain evidence="2 3">MA2</strain>
    </source>
</reference>
<sequence>MNNIGINASTSDGRSVRPPLWAPWYGIGFVAAIERFFRKMFVFHGRASRGEYWWTVVFGGLLAFAAMAAVYVVGFAAGVSDVAATAGADSPLDELAGNVGLAIQLLFFIPTISLSVRRLHDQNRSGWWLLLAILPQAGAVVPTFVAGVVNGYTGHDDPAVVVVGILATVGLYVLGSLASVILMVLPGDPRGARFDRPPVDALAGRTAGAAMTDGNAANAVAGGVSA</sequence>
<feature type="transmembrane region" description="Helical" evidence="1">
    <location>
        <begin position="161"/>
        <end position="185"/>
    </location>
</feature>
<protein>
    <submittedName>
        <fullName evidence="2">DUF805 domain-containing protein</fullName>
    </submittedName>
</protein>
<evidence type="ECO:0000313" key="3">
    <source>
        <dbReference type="Proteomes" id="UP000773064"/>
    </source>
</evidence>
<dbReference type="EMBL" id="JAFEJS010000010">
    <property type="protein sequence ID" value="MBT1173502.1"/>
    <property type="molecule type" value="Genomic_DNA"/>
</dbReference>
<feature type="transmembrane region" description="Helical" evidence="1">
    <location>
        <begin position="52"/>
        <end position="75"/>
    </location>
</feature>
<dbReference type="InterPro" id="IPR008523">
    <property type="entry name" value="DUF805"/>
</dbReference>
<dbReference type="Pfam" id="PF05656">
    <property type="entry name" value="DUF805"/>
    <property type="match status" value="1"/>
</dbReference>
<keyword evidence="1" id="KW-0812">Transmembrane</keyword>
<feature type="transmembrane region" description="Helical" evidence="1">
    <location>
        <begin position="128"/>
        <end position="149"/>
    </location>
</feature>
<organism evidence="2 3">
    <name type="scientific">Bifidobacterium santillanense</name>
    <dbReference type="NCBI Taxonomy" id="2809028"/>
    <lineage>
        <taxon>Bacteria</taxon>
        <taxon>Bacillati</taxon>
        <taxon>Actinomycetota</taxon>
        <taxon>Actinomycetes</taxon>
        <taxon>Bifidobacteriales</taxon>
        <taxon>Bifidobacteriaceae</taxon>
        <taxon>Bifidobacterium</taxon>
    </lineage>
</organism>
<accession>A0ABS5URG2</accession>